<dbReference type="AlphaFoldDB" id="A0ABD3V8A8"/>
<feature type="chain" id="PRO_5044850742" evidence="1">
    <location>
        <begin position="20"/>
        <end position="420"/>
    </location>
</feature>
<accession>A0ABD3V8A8</accession>
<reference evidence="2 3" key="1">
    <citation type="submission" date="2024-11" db="EMBL/GenBank/DDBJ databases">
        <title>Chromosome-level genome assembly of the freshwater bivalve Anodonta woodiana.</title>
        <authorList>
            <person name="Chen X."/>
        </authorList>
    </citation>
    <scope>NUCLEOTIDE SEQUENCE [LARGE SCALE GENOMIC DNA]</scope>
    <source>
        <strain evidence="2">MN2024</strain>
        <tissue evidence="2">Gills</tissue>
    </source>
</reference>
<sequence length="420" mass="48057">MDFKYILPILFGIIEFSLAQTEEVCDINKAKVSLQEYNTLLKNHYVGHTLDSFRYLCLSQIMGINITQTFENSIKMCSTDPELTSLQTEWKSLANQVRQLCQQKCPNIFELAKCEDMIRDEKIKKQQFEEFCRTFSTSLNCALESLVGCEFQINIYYALLKPKLQAYWEQICQSGCANIDETIGVIDKCYRHLRYLTKPGLKCSSHWAFRDCVLLNASVCPEVLKLVKYSYPSYDSIEKECFTTTVKATTVTTTNVPTTAETTTTTFTVTSDASSSTMETITVPEDSRDEPDLELIYQAIIDTCIEQSNISERELEDSRLVKLLKHQILAIFRFESCLMKESGNVPNTLIPDQLPSRYQKMIYRARLDGYDVISNSLEEDDKRCIESSKISGTPSSASKGYSKFYMFQMVLAVAFLAQWK</sequence>
<organism evidence="2 3">
    <name type="scientific">Sinanodonta woodiana</name>
    <name type="common">Chinese pond mussel</name>
    <name type="synonym">Anodonta woodiana</name>
    <dbReference type="NCBI Taxonomy" id="1069815"/>
    <lineage>
        <taxon>Eukaryota</taxon>
        <taxon>Metazoa</taxon>
        <taxon>Spiralia</taxon>
        <taxon>Lophotrochozoa</taxon>
        <taxon>Mollusca</taxon>
        <taxon>Bivalvia</taxon>
        <taxon>Autobranchia</taxon>
        <taxon>Heteroconchia</taxon>
        <taxon>Palaeoheterodonta</taxon>
        <taxon>Unionida</taxon>
        <taxon>Unionoidea</taxon>
        <taxon>Unionidae</taxon>
        <taxon>Unioninae</taxon>
        <taxon>Sinanodonta</taxon>
    </lineage>
</organism>
<dbReference type="EMBL" id="JBJQND010000013">
    <property type="protein sequence ID" value="KAL3857441.1"/>
    <property type="molecule type" value="Genomic_DNA"/>
</dbReference>
<name>A0ABD3V8A8_SINWO</name>
<comment type="caution">
    <text evidence="2">The sequence shown here is derived from an EMBL/GenBank/DDBJ whole genome shotgun (WGS) entry which is preliminary data.</text>
</comment>
<evidence type="ECO:0000313" key="2">
    <source>
        <dbReference type="EMBL" id="KAL3857441.1"/>
    </source>
</evidence>
<feature type="signal peptide" evidence="1">
    <location>
        <begin position="1"/>
        <end position="19"/>
    </location>
</feature>
<protein>
    <submittedName>
        <fullName evidence="2">Uncharacterized protein</fullName>
    </submittedName>
</protein>
<dbReference type="Proteomes" id="UP001634394">
    <property type="component" value="Unassembled WGS sequence"/>
</dbReference>
<proteinExistence type="predicted"/>
<evidence type="ECO:0000256" key="1">
    <source>
        <dbReference type="SAM" id="SignalP"/>
    </source>
</evidence>
<evidence type="ECO:0000313" key="3">
    <source>
        <dbReference type="Proteomes" id="UP001634394"/>
    </source>
</evidence>
<gene>
    <name evidence="2" type="ORF">ACJMK2_012111</name>
</gene>
<keyword evidence="3" id="KW-1185">Reference proteome</keyword>
<keyword evidence="1" id="KW-0732">Signal</keyword>